<dbReference type="Proteomes" id="UP000053477">
    <property type="component" value="Unassembled WGS sequence"/>
</dbReference>
<dbReference type="PANTHER" id="PTHR15907">
    <property type="entry name" value="DUF614 FAMILY PROTEIN-RELATED"/>
    <property type="match status" value="1"/>
</dbReference>
<dbReference type="STRING" id="27342.A0A0H2RVR2"/>
<reference evidence="1 2" key="1">
    <citation type="submission" date="2015-04" db="EMBL/GenBank/DDBJ databases">
        <title>Complete genome sequence of Schizopora paradoxa KUC8140, a cosmopolitan wood degrader in East Asia.</title>
        <authorList>
            <consortium name="DOE Joint Genome Institute"/>
            <person name="Min B."/>
            <person name="Park H."/>
            <person name="Jang Y."/>
            <person name="Kim J.-J."/>
            <person name="Kim K.H."/>
            <person name="Pangilinan J."/>
            <person name="Lipzen A."/>
            <person name="Riley R."/>
            <person name="Grigoriev I.V."/>
            <person name="Spatafora J.W."/>
            <person name="Choi I.-G."/>
        </authorList>
    </citation>
    <scope>NUCLEOTIDE SEQUENCE [LARGE SCALE GENOMIC DNA]</scope>
    <source>
        <strain evidence="1 2">KUC8140</strain>
    </source>
</reference>
<dbReference type="NCBIfam" id="TIGR01571">
    <property type="entry name" value="A_thal_Cys_rich"/>
    <property type="match status" value="1"/>
</dbReference>
<organism evidence="1 2">
    <name type="scientific">Schizopora paradoxa</name>
    <dbReference type="NCBI Taxonomy" id="27342"/>
    <lineage>
        <taxon>Eukaryota</taxon>
        <taxon>Fungi</taxon>
        <taxon>Dikarya</taxon>
        <taxon>Basidiomycota</taxon>
        <taxon>Agaricomycotina</taxon>
        <taxon>Agaricomycetes</taxon>
        <taxon>Hymenochaetales</taxon>
        <taxon>Schizoporaceae</taxon>
        <taxon>Schizopora</taxon>
    </lineage>
</organism>
<dbReference type="AlphaFoldDB" id="A0A0H2RVR2"/>
<keyword evidence="2" id="KW-1185">Reference proteome</keyword>
<name>A0A0H2RVR2_9AGAM</name>
<dbReference type="InParanoid" id="A0A0H2RVR2"/>
<sequence>MHGHPPHHQVMTQPAFQHAMEVRNMNHVPVDSSGKRDWSHGCCSSMCDGCAMCCCATWCPCIAYGKIKSRVAHLERNNYPHPSGGDICTTDCWLHGCLSSFCALGWVLQIGLRSSIRNRYRIGGCGGCGDCWCSMCCTPCSLAQESLELELEEHALKGAGKF</sequence>
<dbReference type="InterPro" id="IPR006461">
    <property type="entry name" value="PLAC_motif_containing"/>
</dbReference>
<evidence type="ECO:0000313" key="2">
    <source>
        <dbReference type="Proteomes" id="UP000053477"/>
    </source>
</evidence>
<evidence type="ECO:0008006" key="3">
    <source>
        <dbReference type="Google" id="ProtNLM"/>
    </source>
</evidence>
<protein>
    <recommendedName>
        <fullName evidence="3">PLAC8-domain-containing protein</fullName>
    </recommendedName>
</protein>
<dbReference type="EMBL" id="KQ085920">
    <property type="protein sequence ID" value="KLO16140.1"/>
    <property type="molecule type" value="Genomic_DNA"/>
</dbReference>
<accession>A0A0H2RVR2</accession>
<proteinExistence type="predicted"/>
<dbReference type="OrthoDB" id="1045822at2759"/>
<gene>
    <name evidence="1" type="ORF">SCHPADRAFT_901814</name>
</gene>
<dbReference type="Pfam" id="PF04749">
    <property type="entry name" value="PLAC8"/>
    <property type="match status" value="1"/>
</dbReference>
<evidence type="ECO:0000313" key="1">
    <source>
        <dbReference type="EMBL" id="KLO16140.1"/>
    </source>
</evidence>